<keyword evidence="1" id="KW-0175">Coiled coil</keyword>
<accession>A0A6A6R383</accession>
<feature type="region of interest" description="Disordered" evidence="2">
    <location>
        <begin position="192"/>
        <end position="224"/>
    </location>
</feature>
<dbReference type="EMBL" id="MU004185">
    <property type="protein sequence ID" value="KAF2498812.1"/>
    <property type="molecule type" value="Genomic_DNA"/>
</dbReference>
<evidence type="ECO:0000256" key="2">
    <source>
        <dbReference type="SAM" id="MobiDB-lite"/>
    </source>
</evidence>
<reference evidence="3" key="1">
    <citation type="journal article" date="2020" name="Stud. Mycol.">
        <title>101 Dothideomycetes genomes: a test case for predicting lifestyles and emergence of pathogens.</title>
        <authorList>
            <person name="Haridas S."/>
            <person name="Albert R."/>
            <person name="Binder M."/>
            <person name="Bloem J."/>
            <person name="Labutti K."/>
            <person name="Salamov A."/>
            <person name="Andreopoulos B."/>
            <person name="Baker S."/>
            <person name="Barry K."/>
            <person name="Bills G."/>
            <person name="Bluhm B."/>
            <person name="Cannon C."/>
            <person name="Castanera R."/>
            <person name="Culley D."/>
            <person name="Daum C."/>
            <person name="Ezra D."/>
            <person name="Gonzalez J."/>
            <person name="Henrissat B."/>
            <person name="Kuo A."/>
            <person name="Liang C."/>
            <person name="Lipzen A."/>
            <person name="Lutzoni F."/>
            <person name="Magnuson J."/>
            <person name="Mondo S."/>
            <person name="Nolan M."/>
            <person name="Ohm R."/>
            <person name="Pangilinan J."/>
            <person name="Park H.-J."/>
            <person name="Ramirez L."/>
            <person name="Alfaro M."/>
            <person name="Sun H."/>
            <person name="Tritt A."/>
            <person name="Yoshinaga Y."/>
            <person name="Zwiers L.-H."/>
            <person name="Turgeon B."/>
            <person name="Goodwin S."/>
            <person name="Spatafora J."/>
            <person name="Crous P."/>
            <person name="Grigoriev I."/>
        </authorList>
    </citation>
    <scope>NUCLEOTIDE SEQUENCE</scope>
    <source>
        <strain evidence="3">CBS 269.34</strain>
    </source>
</reference>
<organism evidence="3 4">
    <name type="scientific">Lophium mytilinum</name>
    <dbReference type="NCBI Taxonomy" id="390894"/>
    <lineage>
        <taxon>Eukaryota</taxon>
        <taxon>Fungi</taxon>
        <taxon>Dikarya</taxon>
        <taxon>Ascomycota</taxon>
        <taxon>Pezizomycotina</taxon>
        <taxon>Dothideomycetes</taxon>
        <taxon>Pleosporomycetidae</taxon>
        <taxon>Mytilinidiales</taxon>
        <taxon>Mytilinidiaceae</taxon>
        <taxon>Lophium</taxon>
    </lineage>
</organism>
<dbReference type="AlphaFoldDB" id="A0A6A6R383"/>
<gene>
    <name evidence="3" type="ORF">BU16DRAFT_536802</name>
</gene>
<name>A0A6A6R383_9PEZI</name>
<protein>
    <submittedName>
        <fullName evidence="3">Uncharacterized protein</fullName>
    </submittedName>
</protein>
<feature type="coiled-coil region" evidence="1">
    <location>
        <begin position="36"/>
        <end position="63"/>
    </location>
</feature>
<dbReference type="Proteomes" id="UP000799750">
    <property type="component" value="Unassembled WGS sequence"/>
</dbReference>
<proteinExistence type="predicted"/>
<evidence type="ECO:0000256" key="1">
    <source>
        <dbReference type="SAM" id="Coils"/>
    </source>
</evidence>
<evidence type="ECO:0000313" key="4">
    <source>
        <dbReference type="Proteomes" id="UP000799750"/>
    </source>
</evidence>
<evidence type="ECO:0000313" key="3">
    <source>
        <dbReference type="EMBL" id="KAF2498812.1"/>
    </source>
</evidence>
<sequence>MATFNVEVTRHRKQAHDKLDGFLAETAGKYVPLEQHAALQRRVAHLETENASLETKVKKLQDNSPDKLSVEAKFEKFEEILEEVLTKFLAEKTSIDTRVKKLEGRFETSNTTIEELQSEIHGHDESGDHIDGIKERLRQASRWIKRFDRDTEVLRGADDTFVHISDSLGKIDGVRTDLDRLKTSVNGLDTRFSDLERRERKRAAPGGKNAEESEGPPTPKRPRLEFPVRLRTTDTELKPFSALEEQDPATAERLVAAMAALVTRDKVFRGSRSAHTDWCVRSHGSGRGPVWVDDELDDEGDPMRSCSVCAKKGLPCLMIRPTESGEVELVLLPWKRHATEGEWTKHSYWLSPGKPVLTV</sequence>
<keyword evidence="4" id="KW-1185">Reference proteome</keyword>